<evidence type="ECO:0000259" key="5">
    <source>
        <dbReference type="Pfam" id="PF01094"/>
    </source>
</evidence>
<reference evidence="6" key="1">
    <citation type="submission" date="2022-03" db="EMBL/GenBank/DDBJ databases">
        <authorList>
            <person name="Lindestad O."/>
        </authorList>
    </citation>
    <scope>NUCLEOTIDE SEQUENCE</scope>
</reference>
<dbReference type="InterPro" id="IPR028082">
    <property type="entry name" value="Peripla_BP_I"/>
</dbReference>
<comment type="caution">
    <text evidence="6">The sequence shown here is derived from an EMBL/GenBank/DDBJ whole genome shotgun (WGS) entry which is preliminary data.</text>
</comment>
<keyword evidence="2" id="KW-0812">Transmembrane</keyword>
<dbReference type="Pfam" id="PF01094">
    <property type="entry name" value="ANF_receptor"/>
    <property type="match status" value="1"/>
</dbReference>
<organism evidence="6 7">
    <name type="scientific">Pararge aegeria aegeria</name>
    <dbReference type="NCBI Taxonomy" id="348720"/>
    <lineage>
        <taxon>Eukaryota</taxon>
        <taxon>Metazoa</taxon>
        <taxon>Ecdysozoa</taxon>
        <taxon>Arthropoda</taxon>
        <taxon>Hexapoda</taxon>
        <taxon>Insecta</taxon>
        <taxon>Pterygota</taxon>
        <taxon>Neoptera</taxon>
        <taxon>Endopterygota</taxon>
        <taxon>Lepidoptera</taxon>
        <taxon>Glossata</taxon>
        <taxon>Ditrysia</taxon>
        <taxon>Papilionoidea</taxon>
        <taxon>Nymphalidae</taxon>
        <taxon>Satyrinae</taxon>
        <taxon>Satyrini</taxon>
        <taxon>Parargina</taxon>
        <taxon>Pararge</taxon>
    </lineage>
</organism>
<proteinExistence type="predicted"/>
<comment type="subcellular location">
    <subcellularLocation>
        <location evidence="1">Membrane</location>
    </subcellularLocation>
</comment>
<keyword evidence="4" id="KW-0472">Membrane</keyword>
<dbReference type="InterPro" id="IPR001828">
    <property type="entry name" value="ANF_lig-bd_rcpt"/>
</dbReference>
<evidence type="ECO:0000313" key="6">
    <source>
        <dbReference type="EMBL" id="CAH2220033.1"/>
    </source>
</evidence>
<keyword evidence="3" id="KW-1133">Transmembrane helix</keyword>
<dbReference type="AlphaFoldDB" id="A0A8S4QTY8"/>
<evidence type="ECO:0000313" key="7">
    <source>
        <dbReference type="Proteomes" id="UP000838756"/>
    </source>
</evidence>
<dbReference type="EMBL" id="CAKXAJ010020036">
    <property type="protein sequence ID" value="CAH2220033.1"/>
    <property type="molecule type" value="Genomic_DNA"/>
</dbReference>
<protein>
    <submittedName>
        <fullName evidence="6">Jg5692 protein</fullName>
    </submittedName>
</protein>
<name>A0A8S4QTY8_9NEOP</name>
<keyword evidence="7" id="KW-1185">Reference proteome</keyword>
<accession>A0A8S4QTY8</accession>
<dbReference type="OrthoDB" id="5984008at2759"/>
<sequence length="115" mass="13559">MRPCPQHFTIVHMAQVRTAQEVVGYLKNIEQYPQKYIILDCGTEMAREVLVRHARNINLGRDDYHYFMAGLVLDDLLAEKKDEIGLINVYGFTIVDHTRDFVRTFMKTWPHKYIS</sequence>
<feature type="domain" description="Receptor ligand binding region" evidence="5">
    <location>
        <begin position="10"/>
        <end position="108"/>
    </location>
</feature>
<evidence type="ECO:0000256" key="3">
    <source>
        <dbReference type="ARBA" id="ARBA00022989"/>
    </source>
</evidence>
<evidence type="ECO:0000256" key="4">
    <source>
        <dbReference type="ARBA" id="ARBA00023136"/>
    </source>
</evidence>
<evidence type="ECO:0000256" key="1">
    <source>
        <dbReference type="ARBA" id="ARBA00004370"/>
    </source>
</evidence>
<evidence type="ECO:0000256" key="2">
    <source>
        <dbReference type="ARBA" id="ARBA00022692"/>
    </source>
</evidence>
<feature type="non-terminal residue" evidence="6">
    <location>
        <position position="1"/>
    </location>
</feature>
<dbReference type="GO" id="GO:0016020">
    <property type="term" value="C:membrane"/>
    <property type="evidence" value="ECO:0007669"/>
    <property type="project" value="UniProtKB-SubCell"/>
</dbReference>
<dbReference type="Gene3D" id="3.40.50.2300">
    <property type="match status" value="2"/>
</dbReference>
<dbReference type="Proteomes" id="UP000838756">
    <property type="component" value="Unassembled WGS sequence"/>
</dbReference>
<gene>
    <name evidence="6" type="primary">jg5692</name>
    <name evidence="6" type="ORF">PAEG_LOCUS6547</name>
</gene>
<dbReference type="SUPFAM" id="SSF53822">
    <property type="entry name" value="Periplasmic binding protein-like I"/>
    <property type="match status" value="1"/>
</dbReference>